<proteinExistence type="predicted"/>
<dbReference type="OrthoDB" id="9766267at2"/>
<keyword evidence="4 5" id="KW-0472">Membrane</keyword>
<keyword evidence="7" id="KW-1185">Reference proteome</keyword>
<dbReference type="PANTHER" id="PTHR10283">
    <property type="entry name" value="SOLUTE CARRIER FAMILY 13 MEMBER"/>
    <property type="match status" value="1"/>
</dbReference>
<evidence type="ECO:0000256" key="2">
    <source>
        <dbReference type="ARBA" id="ARBA00022692"/>
    </source>
</evidence>
<feature type="transmembrane region" description="Helical" evidence="5">
    <location>
        <begin position="280"/>
        <end position="297"/>
    </location>
</feature>
<dbReference type="AlphaFoldDB" id="A0A517T3B2"/>
<accession>A0A517T3B2</accession>
<gene>
    <name evidence="6" type="primary">sdcS_1</name>
    <name evidence="6" type="ORF">V22_00580</name>
</gene>
<dbReference type="PANTHER" id="PTHR10283:SF82">
    <property type="entry name" value="SOLUTE CARRIER FAMILY 13 MEMBER 2"/>
    <property type="match status" value="1"/>
</dbReference>
<evidence type="ECO:0000313" key="7">
    <source>
        <dbReference type="Proteomes" id="UP000319976"/>
    </source>
</evidence>
<dbReference type="InterPro" id="IPR001898">
    <property type="entry name" value="SLC13A/DASS"/>
</dbReference>
<dbReference type="Proteomes" id="UP000319976">
    <property type="component" value="Chromosome"/>
</dbReference>
<reference evidence="6 7" key="1">
    <citation type="submission" date="2019-02" db="EMBL/GenBank/DDBJ databases">
        <title>Deep-cultivation of Planctomycetes and their phenomic and genomic characterization uncovers novel biology.</title>
        <authorList>
            <person name="Wiegand S."/>
            <person name="Jogler M."/>
            <person name="Boedeker C."/>
            <person name="Pinto D."/>
            <person name="Vollmers J."/>
            <person name="Rivas-Marin E."/>
            <person name="Kohn T."/>
            <person name="Peeters S.H."/>
            <person name="Heuer A."/>
            <person name="Rast P."/>
            <person name="Oberbeckmann S."/>
            <person name="Bunk B."/>
            <person name="Jeske O."/>
            <person name="Meyerdierks A."/>
            <person name="Storesund J.E."/>
            <person name="Kallscheuer N."/>
            <person name="Luecker S."/>
            <person name="Lage O.M."/>
            <person name="Pohl T."/>
            <person name="Merkel B.J."/>
            <person name="Hornburger P."/>
            <person name="Mueller R.-W."/>
            <person name="Bruemmer F."/>
            <person name="Labrenz M."/>
            <person name="Spormann A.M."/>
            <person name="Op den Camp H."/>
            <person name="Overmann J."/>
            <person name="Amann R."/>
            <person name="Jetten M.S.M."/>
            <person name="Mascher T."/>
            <person name="Medema M.H."/>
            <person name="Devos D.P."/>
            <person name="Kaster A.-K."/>
            <person name="Ovreas L."/>
            <person name="Rohde M."/>
            <person name="Galperin M.Y."/>
            <person name="Jogler C."/>
        </authorList>
    </citation>
    <scope>NUCLEOTIDE SEQUENCE [LARGE SCALE GENOMIC DNA]</scope>
    <source>
        <strain evidence="6 7">V22</strain>
    </source>
</reference>
<protein>
    <submittedName>
        <fullName evidence="6">Sodium-dependent dicarboxylate transporter SdcS</fullName>
    </submittedName>
</protein>
<feature type="transmembrane region" description="Helical" evidence="5">
    <location>
        <begin position="495"/>
        <end position="513"/>
    </location>
</feature>
<organism evidence="6 7">
    <name type="scientific">Calycomorphotria hydatis</name>
    <dbReference type="NCBI Taxonomy" id="2528027"/>
    <lineage>
        <taxon>Bacteria</taxon>
        <taxon>Pseudomonadati</taxon>
        <taxon>Planctomycetota</taxon>
        <taxon>Planctomycetia</taxon>
        <taxon>Planctomycetales</taxon>
        <taxon>Planctomycetaceae</taxon>
        <taxon>Calycomorphotria</taxon>
    </lineage>
</organism>
<dbReference type="Pfam" id="PF00939">
    <property type="entry name" value="Na_sulph_symp"/>
    <property type="match status" value="1"/>
</dbReference>
<dbReference type="EMBL" id="CP036316">
    <property type="protein sequence ID" value="QDT62860.1"/>
    <property type="molecule type" value="Genomic_DNA"/>
</dbReference>
<sequence length="533" mass="57659">MTTAKLPTPSPTTPHARWWQLASLVFFLLILYSPYPSDLPDPARRVAAVTGMMGVLWLSQAIPLAITSLLPLVAFPLLGILPAREISEAYMNNNILLFMGGMIIALGLERWGLHRRIALHVCRVVGVGPKRIVLGFMLATAFLSMWISNTATTLLMVPIGLALLTTLGELEEESGQSGGSEALGFPLILSIAYASSIGGMTTLVGTPTNIIFREVFVDSFPDAPEISAGQWIVGFLPIGVLMLLAAWLLLTWRLKPMLDDALDSSFFTNYIRRLGPPTRAEWLMAFVFALTAFLWITRKPLQFPFVPPIPGWGDMIAVWLVDAGMSEDTASKAIDDSTVAIAISTLMFLLPGNDVEGKQTTLMDWATARNLPWRILLLFGGAFALKDGFQASGLSEWIGEQFVGLAGQPAWLMVLITCFVLTFLTEINQNTATCAILLPVLAAAAPKIGVDPRLLMIPAAVSASCAFMLPIATAPNAIAFGSGKISISRMAMTGVWLNLIGVLLFTAAMYLWLDSLFGITPGEVPDWAMKSEG</sequence>
<evidence type="ECO:0000256" key="4">
    <source>
        <dbReference type="ARBA" id="ARBA00023136"/>
    </source>
</evidence>
<evidence type="ECO:0000313" key="6">
    <source>
        <dbReference type="EMBL" id="QDT62860.1"/>
    </source>
</evidence>
<dbReference type="GO" id="GO:0008514">
    <property type="term" value="F:organic anion transmembrane transporter activity"/>
    <property type="evidence" value="ECO:0007669"/>
    <property type="project" value="UniProtKB-ARBA"/>
</dbReference>
<evidence type="ECO:0000256" key="3">
    <source>
        <dbReference type="ARBA" id="ARBA00022989"/>
    </source>
</evidence>
<dbReference type="KEGG" id="chya:V22_00580"/>
<dbReference type="CDD" id="cd01115">
    <property type="entry name" value="SLC13_permease"/>
    <property type="match status" value="1"/>
</dbReference>
<feature type="transmembrane region" description="Helical" evidence="5">
    <location>
        <begin position="402"/>
        <end position="424"/>
    </location>
</feature>
<name>A0A517T3B2_9PLAN</name>
<keyword evidence="2 5" id="KW-0812">Transmembrane</keyword>
<feature type="transmembrane region" description="Helical" evidence="5">
    <location>
        <begin position="18"/>
        <end position="35"/>
    </location>
</feature>
<feature type="transmembrane region" description="Helical" evidence="5">
    <location>
        <begin position="55"/>
        <end position="78"/>
    </location>
</feature>
<feature type="transmembrane region" description="Helical" evidence="5">
    <location>
        <begin position="455"/>
        <end position="474"/>
    </location>
</feature>
<dbReference type="GO" id="GO:1905039">
    <property type="term" value="P:carboxylic acid transmembrane transport"/>
    <property type="evidence" value="ECO:0007669"/>
    <property type="project" value="UniProtKB-ARBA"/>
</dbReference>
<feature type="transmembrane region" description="Helical" evidence="5">
    <location>
        <begin position="431"/>
        <end position="449"/>
    </location>
</feature>
<dbReference type="GO" id="GO:0005886">
    <property type="term" value="C:plasma membrane"/>
    <property type="evidence" value="ECO:0007669"/>
    <property type="project" value="TreeGrafter"/>
</dbReference>
<comment type="subcellular location">
    <subcellularLocation>
        <location evidence="1">Membrane</location>
        <topology evidence="1">Multi-pass membrane protein</topology>
    </subcellularLocation>
</comment>
<feature type="transmembrane region" description="Helical" evidence="5">
    <location>
        <begin position="90"/>
        <end position="108"/>
    </location>
</feature>
<evidence type="ECO:0000256" key="5">
    <source>
        <dbReference type="SAM" id="Phobius"/>
    </source>
</evidence>
<keyword evidence="3 5" id="KW-1133">Transmembrane helix</keyword>
<feature type="transmembrane region" description="Helical" evidence="5">
    <location>
        <begin position="228"/>
        <end position="250"/>
    </location>
</feature>
<dbReference type="RefSeq" id="WP_145258711.1">
    <property type="nucleotide sequence ID" value="NZ_CP036316.1"/>
</dbReference>
<evidence type="ECO:0000256" key="1">
    <source>
        <dbReference type="ARBA" id="ARBA00004141"/>
    </source>
</evidence>
<feature type="transmembrane region" description="Helical" evidence="5">
    <location>
        <begin position="129"/>
        <end position="147"/>
    </location>
</feature>